<proteinExistence type="predicted"/>
<evidence type="ECO:0000313" key="2">
    <source>
        <dbReference type="EMBL" id="PIE83743.1"/>
    </source>
</evidence>
<accession>A0A2G6PGQ1</accession>
<evidence type="ECO:0000313" key="3">
    <source>
        <dbReference type="Proteomes" id="UP000229278"/>
    </source>
</evidence>
<dbReference type="AlphaFoldDB" id="A0A2G6PGQ1"/>
<feature type="transmembrane region" description="Helical" evidence="1">
    <location>
        <begin position="26"/>
        <end position="44"/>
    </location>
</feature>
<keyword evidence="1" id="KW-0472">Membrane</keyword>
<gene>
    <name evidence="2" type="ORF">CSA09_00120</name>
</gene>
<reference evidence="2 3" key="1">
    <citation type="submission" date="2017-10" db="EMBL/GenBank/DDBJ databases">
        <title>Novel microbial diversity and functional potential in the marine mammal oral microbiome.</title>
        <authorList>
            <person name="Dudek N.K."/>
            <person name="Sun C.L."/>
            <person name="Burstein D."/>
            <person name="Kantor R.S."/>
            <person name="Aliaga Goltsman D.S."/>
            <person name="Bik E.M."/>
            <person name="Thomas B.C."/>
            <person name="Banfield J.F."/>
            <person name="Relman D.A."/>
        </authorList>
    </citation>
    <scope>NUCLEOTIDE SEQUENCE [LARGE SCALE GENOMIC DNA]</scope>
    <source>
        <strain evidence="2">DOLJORAL78_50_517</strain>
    </source>
</reference>
<keyword evidence="1" id="KW-0812">Transmembrane</keyword>
<protein>
    <submittedName>
        <fullName evidence="2">Uncharacterized protein</fullName>
    </submittedName>
</protein>
<organism evidence="2 3">
    <name type="scientific">Candidatus Contendibacter odensensis</name>
    <dbReference type="NCBI Taxonomy" id="1400860"/>
    <lineage>
        <taxon>Bacteria</taxon>
        <taxon>Pseudomonadati</taxon>
        <taxon>Pseudomonadota</taxon>
        <taxon>Gammaproteobacteria</taxon>
        <taxon>Candidatus Competibacteraceae</taxon>
        <taxon>Candidatus Contendibacter</taxon>
    </lineage>
</organism>
<evidence type="ECO:0000256" key="1">
    <source>
        <dbReference type="SAM" id="Phobius"/>
    </source>
</evidence>
<name>A0A2G6PGQ1_9GAMM</name>
<keyword evidence="1" id="KW-1133">Transmembrane helix</keyword>
<dbReference type="EMBL" id="PDTV01000001">
    <property type="protein sequence ID" value="PIE83743.1"/>
    <property type="molecule type" value="Genomic_DNA"/>
</dbReference>
<dbReference type="Proteomes" id="UP000229278">
    <property type="component" value="Unassembled WGS sequence"/>
</dbReference>
<sequence length="65" mass="7005">MDKGLFTIFAINAWEDYVIATSYNGIRVFTAGALAALLLFSPLVKAAQSGSMARRDLIGKIKGKL</sequence>
<comment type="caution">
    <text evidence="2">The sequence shown here is derived from an EMBL/GenBank/DDBJ whole genome shotgun (WGS) entry which is preliminary data.</text>
</comment>